<feature type="compositionally biased region" description="Basic residues" evidence="1">
    <location>
        <begin position="958"/>
        <end position="973"/>
    </location>
</feature>
<dbReference type="SUPFAM" id="SSF52540">
    <property type="entry name" value="P-loop containing nucleoside triphosphate hydrolases"/>
    <property type="match status" value="1"/>
</dbReference>
<feature type="region of interest" description="Disordered" evidence="1">
    <location>
        <begin position="580"/>
        <end position="630"/>
    </location>
</feature>
<keyword evidence="3" id="KW-0547">Nucleotide-binding</keyword>
<feature type="region of interest" description="Disordered" evidence="1">
    <location>
        <begin position="29"/>
        <end position="61"/>
    </location>
</feature>
<gene>
    <name evidence="3" type="primary">MOM1</name>
    <name evidence="3" type="ORF">KSP40_PGU020836</name>
</gene>
<feature type="domain" description="MOM1 alpha-helical" evidence="2">
    <location>
        <begin position="495"/>
        <end position="588"/>
    </location>
</feature>
<dbReference type="Gene3D" id="3.40.50.300">
    <property type="entry name" value="P-loop containing nucleotide triphosphate hydrolases"/>
    <property type="match status" value="1"/>
</dbReference>
<dbReference type="PANTHER" id="PTHR35116">
    <property type="entry name" value="HELICASE PROTEIN MOM1"/>
    <property type="match status" value="1"/>
</dbReference>
<dbReference type="PANTHER" id="PTHR35116:SF2">
    <property type="entry name" value="ATP-DEPENDENT HELICASE FAMILY PROTEIN-RELATED"/>
    <property type="match status" value="1"/>
</dbReference>
<feature type="region of interest" description="Disordered" evidence="1">
    <location>
        <begin position="1274"/>
        <end position="1312"/>
    </location>
</feature>
<accession>A0ABR2LNT3</accession>
<keyword evidence="3" id="KW-0347">Helicase</keyword>
<feature type="compositionally biased region" description="Polar residues" evidence="1">
    <location>
        <begin position="29"/>
        <end position="38"/>
    </location>
</feature>
<feature type="compositionally biased region" description="Polar residues" evidence="1">
    <location>
        <begin position="1274"/>
        <end position="1288"/>
    </location>
</feature>
<dbReference type="GO" id="GO:0004386">
    <property type="term" value="F:helicase activity"/>
    <property type="evidence" value="ECO:0007669"/>
    <property type="project" value="UniProtKB-KW"/>
</dbReference>
<proteinExistence type="predicted"/>
<dbReference type="InterPro" id="IPR056882">
    <property type="entry name" value="MOM1_dom"/>
</dbReference>
<dbReference type="Gene3D" id="6.10.250.1310">
    <property type="match status" value="1"/>
</dbReference>
<evidence type="ECO:0000313" key="3">
    <source>
        <dbReference type="EMBL" id="KAK8946007.1"/>
    </source>
</evidence>
<evidence type="ECO:0000313" key="4">
    <source>
        <dbReference type="Proteomes" id="UP001412067"/>
    </source>
</evidence>
<keyword evidence="3" id="KW-0067">ATP-binding</keyword>
<keyword evidence="4" id="KW-1185">Reference proteome</keyword>
<keyword evidence="3" id="KW-0378">Hydrolase</keyword>
<dbReference type="Proteomes" id="UP001412067">
    <property type="component" value="Unassembled WGS sequence"/>
</dbReference>
<dbReference type="EMBL" id="JBBWWR010000017">
    <property type="protein sequence ID" value="KAK8946007.1"/>
    <property type="molecule type" value="Genomic_DNA"/>
</dbReference>
<feature type="region of interest" description="Disordered" evidence="1">
    <location>
        <begin position="950"/>
        <end position="991"/>
    </location>
</feature>
<reference evidence="3 4" key="1">
    <citation type="journal article" date="2022" name="Nat. Plants">
        <title>Genomes of leafy and leafless Platanthera orchids illuminate the evolution of mycoheterotrophy.</title>
        <authorList>
            <person name="Li M.H."/>
            <person name="Liu K.W."/>
            <person name="Li Z."/>
            <person name="Lu H.C."/>
            <person name="Ye Q.L."/>
            <person name="Zhang D."/>
            <person name="Wang J.Y."/>
            <person name="Li Y.F."/>
            <person name="Zhong Z.M."/>
            <person name="Liu X."/>
            <person name="Yu X."/>
            <person name="Liu D.K."/>
            <person name="Tu X.D."/>
            <person name="Liu B."/>
            <person name="Hao Y."/>
            <person name="Liao X.Y."/>
            <person name="Jiang Y.T."/>
            <person name="Sun W.H."/>
            <person name="Chen J."/>
            <person name="Chen Y.Q."/>
            <person name="Ai Y."/>
            <person name="Zhai J.W."/>
            <person name="Wu S.S."/>
            <person name="Zhou Z."/>
            <person name="Hsiao Y.Y."/>
            <person name="Wu W.L."/>
            <person name="Chen Y.Y."/>
            <person name="Lin Y.F."/>
            <person name="Hsu J.L."/>
            <person name="Li C.Y."/>
            <person name="Wang Z.W."/>
            <person name="Zhao X."/>
            <person name="Zhong W.Y."/>
            <person name="Ma X.K."/>
            <person name="Ma L."/>
            <person name="Huang J."/>
            <person name="Chen G.Z."/>
            <person name="Huang M.Z."/>
            <person name="Huang L."/>
            <person name="Peng D.H."/>
            <person name="Luo Y.B."/>
            <person name="Zou S.Q."/>
            <person name="Chen S.P."/>
            <person name="Lan S."/>
            <person name="Tsai W.C."/>
            <person name="Van de Peer Y."/>
            <person name="Liu Z.J."/>
        </authorList>
    </citation>
    <scope>NUCLEOTIDE SEQUENCE [LARGE SCALE GENOMIC DNA]</scope>
    <source>
        <strain evidence="3">Lor288</strain>
    </source>
</reference>
<comment type="caution">
    <text evidence="3">The sequence shown here is derived from an EMBL/GenBank/DDBJ whole genome shotgun (WGS) entry which is preliminary data.</text>
</comment>
<protein>
    <submittedName>
        <fullName evidence="3">Helicase protein MOM1</fullName>
    </submittedName>
</protein>
<name>A0ABR2LNT3_9ASPA</name>
<feature type="compositionally biased region" description="Polar residues" evidence="1">
    <location>
        <begin position="603"/>
        <end position="616"/>
    </location>
</feature>
<evidence type="ECO:0000256" key="1">
    <source>
        <dbReference type="SAM" id="MobiDB-lite"/>
    </source>
</evidence>
<evidence type="ECO:0000259" key="2">
    <source>
        <dbReference type="Pfam" id="PF25029"/>
    </source>
</evidence>
<dbReference type="InterPro" id="IPR039322">
    <property type="entry name" value="MOM1"/>
</dbReference>
<organism evidence="3 4">
    <name type="scientific">Platanthera guangdongensis</name>
    <dbReference type="NCBI Taxonomy" id="2320717"/>
    <lineage>
        <taxon>Eukaryota</taxon>
        <taxon>Viridiplantae</taxon>
        <taxon>Streptophyta</taxon>
        <taxon>Embryophyta</taxon>
        <taxon>Tracheophyta</taxon>
        <taxon>Spermatophyta</taxon>
        <taxon>Magnoliopsida</taxon>
        <taxon>Liliopsida</taxon>
        <taxon>Asparagales</taxon>
        <taxon>Orchidaceae</taxon>
        <taxon>Orchidoideae</taxon>
        <taxon>Orchideae</taxon>
        <taxon>Orchidinae</taxon>
        <taxon>Platanthera</taxon>
    </lineage>
</organism>
<feature type="compositionally biased region" description="Basic and acidic residues" evidence="1">
    <location>
        <begin position="974"/>
        <end position="991"/>
    </location>
</feature>
<dbReference type="InterPro" id="IPR027417">
    <property type="entry name" value="P-loop_NTPase"/>
</dbReference>
<dbReference type="Pfam" id="PF25029">
    <property type="entry name" value="MOM1"/>
    <property type="match status" value="1"/>
</dbReference>
<sequence length="1456" mass="165300">MSGCMDRTNELKECLANWIPSKLPRTSRCWSDPSTTARGESRRGDAAMRGSIRSLSHRSQTNVDELSDKCLGVANGAKLVEGEPGKGQGPLWMAHENGKKWRDHELEESLGGHGKISLGDILDDFLQQRFGVDSYERIESGLVRTKKLASLKMFNSKEGGRFVFLIEKRACVPSVKLRFVDAIILFDSDWNPLNDLRSLQKISIESQDNCVKVFRLYTSFTVEEKLLMLVKQGSILDSNIDNISRNIAHSMLGWGASYLFRKLDQFHSSTGATYISEPSFDKICLNDVISEILTEIPGKFETTFTPPHSILIKAQQSGATYSGNIALVGEKEEIPFPDIPSFWTELLEGRYPRWIHISDRSQRIRRKVYNVDGFVKRNEIENDEMKKKRRKTNIVIPASSLKCSEEKIDSRKGEEPKLEEQRNLMMLLRPELSELCDVLELPNVEVVFIIVFKLCFILYYVMSGIREGVTCRRGNRCRNNYFFIARLYLISGKASVKGKAQEFLLYITTNLDVCSKQVTLLQALKISLVCWRAAKVSRHKLDRVESFVLARRHLNYECTEEETYSVYKRLRILKDKFPHEAPKLDNQSPRPRKTDSERKPSSGRASETTASGTSELSVIGCTPESNKSSRELFSRQNGYLIPEDSFLKSRIDLIEKKFLRRSEDLAHRQHAEVLHFEEQTSEEMVQLEKVHGLDLELVRSIHIDLTVLNGKINFLTQENSTKMDKFSQHLKRQKKKLLSMQLDIRNNEEVLKQNWLVKAKAGQLKEHFDTTPLLQTGFKLEKFKEIDTYINNCNNSGITVSNSEQHSDEENTEVVILPAVKSNESEECCLDVQMDILNGSAENIIVSDENYVSQIGMTDNMRPIEQSRTSVELLRSAENQTYSEDMNRFSEQTENFNASIMSPIIDGENRVCGENSNQEPSLFSVQALASSVHVSTSKAASSRTKNLKFGKFTPARRPNGKTRRRSRQWGRRKEKIDLKQKKQERKKNEILRKNNQSSCILPNNPVLQSIASTVHWKGIVGFGKVQRHRSIAGATPALSSSSVRRRAPPSARSSLFQLLSPPATYLPAAAPHSGFPILVRFPSARPSVFSHPGDCPLSEIRHLHPHCQPNILQQTPQLTTTQPAAELFTNQHERPAVDANSRNQQGLDCSHEVTIPESVAVVAIPPPVELIHCNDATPLSFANWILDDCEQSASLGPYCSIEQTEIPAQCTITEPLTDQIPENSIQTAQDLLERSHTVDLHGTAIQQEDAHVDQLLMTQQTIVPEILGAVMETEPSNQQNTDNSLHQSRSQEDPPSERATSSLLRTTGLPPDQGNQLFLNSMSMGWMPPQAFFPDPFQNELLRIRKQDDSCTKKHEERVSSLLPSSSIQLILFQLFLTSVPFLPQKLRIQLEREVEIEKVRRKYDTVLQYAERECLRDKNMFQAIYDKVCLHKVFAEDIRSKYYDLKDGSSTVFQG</sequence>